<sequence length="634" mass="71558">MIVFSSLQIRRGTRVLLDNATATINPGQKVGLVGKNGCGKSTLLALLKNEISADGGSMTYPGNWALAWVNQETPALAMPAIEYVIDGDREFRQLEAELAKANERNDGHAIALVHGKLDAVDAWTIRSRASSLLHGLGFSNEQLERPVSDFSGGWRMRLNLAQALICRSDLLLLDEPTNHLDLDAVIWLERWLKSYQGTLILISHDRDFLDPVVGKIIHIEQESMFEYTGNYSSFEGQRATRLAQQQSMYESQQERVAHLQSFIDRFKAKASKAKQAQSRVKMLERMELIAPAHVDNPFHFSFRAPESLPNPLLRMEKVSAGYGDRVILDSIKLNLVPGSRIGLLGRNGAGKSTLIKLLAEEIQPLQGDIGLAKGIKLGYFAQHQLEYLRADESPLQHLARIAPKELEQQLRDYLGGFGFRGDKVTEQTARFSGGEKARLVLALVVWQRPNLLLLDEPTNHLDLDMRQALTEALIDFEGALVVVSHDRHLLRSTTDDLYLVHDGKVEAFDGDLEDYQQWLVDLQKQENQPQDSAKDNVNSAQARKDQKRREAELRTQTQPLRKQITKLEKQMEKLNVQLAEVEEKLADSAIYDQSRKAEMTECLQTQVKVKAALEECEMEWLDAHDQLEQMMQVE</sequence>
<keyword evidence="2" id="KW-0547">Nucleotide-binding</keyword>
<dbReference type="EMBL" id="CP133838">
    <property type="protein sequence ID" value="WMY74736.1"/>
    <property type="molecule type" value="Genomic_DNA"/>
</dbReference>
<dbReference type="SUPFAM" id="SSF52540">
    <property type="entry name" value="P-loop containing nucleoside triphosphate hydrolases"/>
    <property type="match status" value="2"/>
</dbReference>
<dbReference type="GO" id="GO:0005524">
    <property type="term" value="F:ATP binding"/>
    <property type="evidence" value="ECO:0007669"/>
    <property type="project" value="UniProtKB-KW"/>
</dbReference>
<protein>
    <submittedName>
        <fullName evidence="7">ABC transporter ATP-binding protein</fullName>
    </submittedName>
</protein>
<dbReference type="RefSeq" id="WP_270142476.1">
    <property type="nucleotide sequence ID" value="NZ_CP133838.1"/>
</dbReference>
<gene>
    <name evidence="7" type="ORF">RHD99_01735</name>
</gene>
<feature type="coiled-coil region" evidence="4">
    <location>
        <begin position="84"/>
        <end position="111"/>
    </location>
</feature>
<keyword evidence="1" id="KW-0677">Repeat</keyword>
<evidence type="ECO:0000256" key="4">
    <source>
        <dbReference type="SAM" id="Coils"/>
    </source>
</evidence>
<evidence type="ECO:0000259" key="6">
    <source>
        <dbReference type="PROSITE" id="PS50893"/>
    </source>
</evidence>
<dbReference type="Pfam" id="PF12848">
    <property type="entry name" value="ABC_tran_Xtn"/>
    <property type="match status" value="1"/>
</dbReference>
<dbReference type="CDD" id="cd03221">
    <property type="entry name" value="ABCF_EF-3"/>
    <property type="match status" value="2"/>
</dbReference>
<dbReference type="Gene3D" id="3.40.50.300">
    <property type="entry name" value="P-loop containing nucleotide triphosphate hydrolases"/>
    <property type="match status" value="2"/>
</dbReference>
<dbReference type="PROSITE" id="PS00211">
    <property type="entry name" value="ABC_TRANSPORTER_1"/>
    <property type="match status" value="2"/>
</dbReference>
<dbReference type="InterPro" id="IPR032524">
    <property type="entry name" value="ABC_tran_C"/>
</dbReference>
<dbReference type="PANTHER" id="PTHR19211">
    <property type="entry name" value="ATP-BINDING TRANSPORT PROTEIN-RELATED"/>
    <property type="match status" value="1"/>
</dbReference>
<dbReference type="InterPro" id="IPR003439">
    <property type="entry name" value="ABC_transporter-like_ATP-bd"/>
</dbReference>
<proteinExistence type="predicted"/>
<dbReference type="Pfam" id="PF16326">
    <property type="entry name" value="ABC_tran_CTD"/>
    <property type="match status" value="1"/>
</dbReference>
<evidence type="ECO:0000313" key="8">
    <source>
        <dbReference type="Proteomes" id="UP001246690"/>
    </source>
</evidence>
<evidence type="ECO:0000256" key="3">
    <source>
        <dbReference type="ARBA" id="ARBA00022840"/>
    </source>
</evidence>
<dbReference type="InterPro" id="IPR050611">
    <property type="entry name" value="ABCF"/>
</dbReference>
<organism evidence="7 8">
    <name type="scientific">Buttiauxella selenatireducens</name>
    <dbReference type="NCBI Taxonomy" id="3073902"/>
    <lineage>
        <taxon>Bacteria</taxon>
        <taxon>Pseudomonadati</taxon>
        <taxon>Pseudomonadota</taxon>
        <taxon>Gammaproteobacteria</taxon>
        <taxon>Enterobacterales</taxon>
        <taxon>Enterobacteriaceae</taxon>
        <taxon>Buttiauxella</taxon>
    </lineage>
</organism>
<name>A0ABY9SE67_9ENTR</name>
<evidence type="ECO:0000256" key="1">
    <source>
        <dbReference type="ARBA" id="ARBA00022737"/>
    </source>
</evidence>
<dbReference type="PROSITE" id="PS50893">
    <property type="entry name" value="ABC_TRANSPORTER_2"/>
    <property type="match status" value="2"/>
</dbReference>
<evidence type="ECO:0000256" key="5">
    <source>
        <dbReference type="SAM" id="MobiDB-lite"/>
    </source>
</evidence>
<feature type="compositionally biased region" description="Polar residues" evidence="5">
    <location>
        <begin position="526"/>
        <end position="541"/>
    </location>
</feature>
<dbReference type="PANTHER" id="PTHR19211:SF14">
    <property type="entry name" value="ATP-BINDING CASSETTE SUB-FAMILY F MEMBER 1"/>
    <property type="match status" value="1"/>
</dbReference>
<dbReference type="InterPro" id="IPR027417">
    <property type="entry name" value="P-loop_NTPase"/>
</dbReference>
<evidence type="ECO:0000256" key="2">
    <source>
        <dbReference type="ARBA" id="ARBA00022741"/>
    </source>
</evidence>
<dbReference type="InterPro" id="IPR017871">
    <property type="entry name" value="ABC_transporter-like_CS"/>
</dbReference>
<dbReference type="InterPro" id="IPR003593">
    <property type="entry name" value="AAA+_ATPase"/>
</dbReference>
<accession>A0ABY9SE67</accession>
<feature type="domain" description="ABC transporter" evidence="6">
    <location>
        <begin position="2"/>
        <end position="246"/>
    </location>
</feature>
<evidence type="ECO:0000313" key="7">
    <source>
        <dbReference type="EMBL" id="WMY74736.1"/>
    </source>
</evidence>
<reference evidence="7 8" key="1">
    <citation type="submission" date="2023-09" db="EMBL/GenBank/DDBJ databases">
        <title>Buttiauxella selenatireducens sp. nov., isolated from the rhizosphere of Cardamine hupingshanesis.</title>
        <authorList>
            <person name="Zhang S."/>
            <person name="Xu Z."/>
            <person name="Wang H."/>
            <person name="Guo Y."/>
        </authorList>
    </citation>
    <scope>NUCLEOTIDE SEQUENCE [LARGE SCALE GENOMIC DNA]</scope>
    <source>
        <strain evidence="7 8">R73</strain>
    </source>
</reference>
<dbReference type="NCBIfam" id="NF007921">
    <property type="entry name" value="PRK10636.1"/>
    <property type="match status" value="1"/>
</dbReference>
<dbReference type="Pfam" id="PF00005">
    <property type="entry name" value="ABC_tran"/>
    <property type="match status" value="2"/>
</dbReference>
<dbReference type="InterPro" id="IPR032781">
    <property type="entry name" value="ABC_tran_Xtn"/>
</dbReference>
<keyword evidence="8" id="KW-1185">Reference proteome</keyword>
<keyword evidence="3 7" id="KW-0067">ATP-binding</keyword>
<dbReference type="SMART" id="SM00382">
    <property type="entry name" value="AAA"/>
    <property type="match status" value="2"/>
</dbReference>
<feature type="domain" description="ABC transporter" evidence="6">
    <location>
        <begin position="313"/>
        <end position="527"/>
    </location>
</feature>
<keyword evidence="4" id="KW-0175">Coiled coil</keyword>
<feature type="compositionally biased region" description="Basic and acidic residues" evidence="5">
    <location>
        <begin position="542"/>
        <end position="553"/>
    </location>
</feature>
<dbReference type="Proteomes" id="UP001246690">
    <property type="component" value="Chromosome"/>
</dbReference>
<feature type="region of interest" description="Disordered" evidence="5">
    <location>
        <begin position="526"/>
        <end position="560"/>
    </location>
</feature>